<dbReference type="EMBL" id="QQZY01000002">
    <property type="protein sequence ID" value="RDI75156.1"/>
    <property type="molecule type" value="Genomic_DNA"/>
</dbReference>
<dbReference type="Gene3D" id="2.160.10.10">
    <property type="entry name" value="Hexapeptide repeat proteins"/>
    <property type="match status" value="1"/>
</dbReference>
<evidence type="ECO:0000313" key="12">
    <source>
        <dbReference type="Proteomes" id="UP000254134"/>
    </source>
</evidence>
<dbReference type="CDD" id="cd04181">
    <property type="entry name" value="NTP_transferase"/>
    <property type="match status" value="1"/>
</dbReference>
<dbReference type="Pfam" id="PF00483">
    <property type="entry name" value="NTP_transferase"/>
    <property type="match status" value="1"/>
</dbReference>
<evidence type="ECO:0000256" key="3">
    <source>
        <dbReference type="ARBA" id="ARBA00022553"/>
    </source>
</evidence>
<dbReference type="AlphaFoldDB" id="A0A7M2YYI4"/>
<dbReference type="InterPro" id="IPR036900">
    <property type="entry name" value="A-D-PHexomutase_C_sf"/>
</dbReference>
<feature type="domain" description="Alpha-D-phosphohexomutase alpha/beta/alpha" evidence="9">
    <location>
        <begin position="633"/>
        <end position="740"/>
    </location>
</feature>
<dbReference type="GO" id="GO:0005975">
    <property type="term" value="P:carbohydrate metabolic process"/>
    <property type="evidence" value="ECO:0007669"/>
    <property type="project" value="InterPro"/>
</dbReference>
<dbReference type="Pfam" id="PF25087">
    <property type="entry name" value="GMPPB_C"/>
    <property type="match status" value="1"/>
</dbReference>
<evidence type="ECO:0000256" key="2">
    <source>
        <dbReference type="ARBA" id="ARBA00010231"/>
    </source>
</evidence>
<dbReference type="RefSeq" id="WP_114795387.1">
    <property type="nucleotide sequence ID" value="NZ_QQZY01000002.1"/>
</dbReference>
<organism evidence="11 12">
    <name type="scientific">Gaiella occulta</name>
    <dbReference type="NCBI Taxonomy" id="1002870"/>
    <lineage>
        <taxon>Bacteria</taxon>
        <taxon>Bacillati</taxon>
        <taxon>Actinomycetota</taxon>
        <taxon>Thermoleophilia</taxon>
        <taxon>Gaiellales</taxon>
        <taxon>Gaiellaceae</taxon>
        <taxon>Gaiella</taxon>
    </lineage>
</organism>
<dbReference type="GO" id="GO:0016740">
    <property type="term" value="F:transferase activity"/>
    <property type="evidence" value="ECO:0007669"/>
    <property type="project" value="UniProtKB-KW"/>
</dbReference>
<dbReference type="InterPro" id="IPR005846">
    <property type="entry name" value="A-D-PHexomutase_a/b/a-III"/>
</dbReference>
<dbReference type="SUPFAM" id="SSF51161">
    <property type="entry name" value="Trimeric LpxA-like enzymes"/>
    <property type="match status" value="1"/>
</dbReference>
<feature type="domain" description="Alpha-D-phosphohexomutase alpha/beta/alpha" evidence="7">
    <location>
        <begin position="382"/>
        <end position="511"/>
    </location>
</feature>
<dbReference type="SUPFAM" id="SSF53738">
    <property type="entry name" value="Phosphoglucomutase, first 3 domains"/>
    <property type="match status" value="3"/>
</dbReference>
<dbReference type="InterPro" id="IPR029044">
    <property type="entry name" value="Nucleotide-diphossugar_trans"/>
</dbReference>
<comment type="similarity">
    <text evidence="2">Belongs to the phosphohexose mutase family.</text>
</comment>
<dbReference type="InterPro" id="IPR018357">
    <property type="entry name" value="Hexapep_transf_CS"/>
</dbReference>
<sequence length="842" mass="89485">MKAVVMAGGEGTRLRPLTSNQPKPMVPVVGKPCIEHVLELLRFHGFEEVVITLAFMPQAIRAYFGDGASLGLQIDYSVEEQPRGTAGSVRLAGARLDDTFLVISGDALCDVDLDALVDTHRRRGAAATIGLKPVDNPLEFGIVVTDDDGRVERFLEKPSWGQVFSDTINTGIYVLEPEVLRHIPGDRPFDFSKELFPLLLEMGRPIYGHVLDGYWQDIGTIEQFRQANFDALDERVRLDVPGLRLRGNVWVGDGVAVDAVENIAGPAFVGNNCRIAGDAQVGPYAVLAPGVTVREHARVERSIIDAATYIGRSAVIEGAIVGRACDVRDHVRVHEGAAIGDEVTIGAEASVLPGVRIYPFKEVETGAQIYESIVWESRATNRLFAHDGVRGLVNVDLTPETAVRVAAALGTALDRGARVVASRDAADACRMVQRALVAGLTSTGVHVADLRVSPAAVTRHVLKTQGLAAGVHVGQTSGDPELVEIRIFEPPGIQLTPGLQKEIEKHFTRRELRRAAFAEVGDTTYPARVRESYAHDLLDTLDAAVVSARGFRIALDVGYSAASFTLPLVLGPLGVEAVTINAFFSGAGVAADPVPAAAERLVSAVGADLGVVLDRAAERLLLIDEHGREVSPERTLLLFVHLLAAAGRTGAIAVPVTATDAIDRIVAGSGLRVVRTPHSLSALTRAAAAEGVIFGGAPTGGFVFPDIVPGYDGVGALCRLLELLAVAGRPVSELVARLPEPTLVRVSVPCPWARRGLVMRLLGEQLAERTLDLMDGIKAFDERGWAQALPDPDEPVVHVFAESATRAGSEALAQELAAAVEAIVQGETAAASNRVEAPQASS</sequence>
<dbReference type="InterPro" id="IPR011004">
    <property type="entry name" value="Trimer_LpxA-like_sf"/>
</dbReference>
<feature type="domain" description="Mannose-1-phosphate guanyltransferase C-terminal" evidence="10">
    <location>
        <begin position="263"/>
        <end position="366"/>
    </location>
</feature>
<evidence type="ECO:0000259" key="8">
    <source>
        <dbReference type="Pfam" id="PF02879"/>
    </source>
</evidence>
<dbReference type="Gene3D" id="3.40.120.10">
    <property type="entry name" value="Alpha-D-Glucose-1,6-Bisphosphate, subunit A, domain 3"/>
    <property type="match status" value="3"/>
</dbReference>
<feature type="domain" description="Nucleotidyl transferase" evidence="6">
    <location>
        <begin position="2"/>
        <end position="232"/>
    </location>
</feature>
<proteinExistence type="inferred from homology"/>
<evidence type="ECO:0000259" key="6">
    <source>
        <dbReference type="Pfam" id="PF00483"/>
    </source>
</evidence>
<dbReference type="PANTHER" id="PTHR22572">
    <property type="entry name" value="SUGAR-1-PHOSPHATE GUANYL TRANSFERASE"/>
    <property type="match status" value="1"/>
</dbReference>
<dbReference type="GO" id="GO:0016868">
    <property type="term" value="F:intramolecular phosphotransferase activity"/>
    <property type="evidence" value="ECO:0007669"/>
    <property type="project" value="InterPro"/>
</dbReference>
<protein>
    <submittedName>
        <fullName evidence="11">Nucleotidyl transferase</fullName>
    </submittedName>
</protein>
<accession>A0A7M2YYI4</accession>
<dbReference type="Gene3D" id="3.90.550.10">
    <property type="entry name" value="Spore Coat Polysaccharide Biosynthesis Protein SpsA, Chain A"/>
    <property type="match status" value="1"/>
</dbReference>
<keyword evidence="4 11" id="KW-0808">Transferase</keyword>
<evidence type="ECO:0000256" key="1">
    <source>
        <dbReference type="ARBA" id="ARBA00007274"/>
    </source>
</evidence>
<dbReference type="InterPro" id="IPR056729">
    <property type="entry name" value="GMPPB_C"/>
</dbReference>
<dbReference type="InterPro" id="IPR050486">
    <property type="entry name" value="Mannose-1P_guanyltransferase"/>
</dbReference>
<evidence type="ECO:0000259" key="10">
    <source>
        <dbReference type="Pfam" id="PF25087"/>
    </source>
</evidence>
<reference evidence="11 12" key="1">
    <citation type="submission" date="2018-07" db="EMBL/GenBank/DDBJ databases">
        <title>High-quality-draft genome sequence of Gaiella occulta.</title>
        <authorList>
            <person name="Severino R."/>
            <person name="Froufe H.J.C."/>
            <person name="Rainey F.A."/>
            <person name="Barroso C."/>
            <person name="Albuquerque L."/>
            <person name="Lobo-Da-Cunha A."/>
            <person name="Da Costa M.S."/>
            <person name="Egas C."/>
        </authorList>
    </citation>
    <scope>NUCLEOTIDE SEQUENCE [LARGE SCALE GENOMIC DNA]</scope>
    <source>
        <strain evidence="11 12">F2-233</strain>
    </source>
</reference>
<feature type="domain" description="Alpha-D-phosphohexomutase alpha/beta/alpha" evidence="8">
    <location>
        <begin position="532"/>
        <end position="627"/>
    </location>
</feature>
<dbReference type="Proteomes" id="UP000254134">
    <property type="component" value="Unassembled WGS sequence"/>
</dbReference>
<reference evidence="12" key="2">
    <citation type="journal article" date="2019" name="MicrobiologyOpen">
        <title>High-quality draft genome sequence of Gaiella occulta isolated from a 150 meter deep mineral water borehole and comparison with the genome sequences of other deep-branching lineages of the phylum Actinobacteria.</title>
        <authorList>
            <person name="Severino R."/>
            <person name="Froufe H.J.C."/>
            <person name="Barroso C."/>
            <person name="Albuquerque L."/>
            <person name="Lobo-da-Cunha A."/>
            <person name="da Costa M.S."/>
            <person name="Egas C."/>
        </authorList>
    </citation>
    <scope>NUCLEOTIDE SEQUENCE [LARGE SCALE GENOMIC DNA]</scope>
    <source>
        <strain evidence="12">F2-233</strain>
    </source>
</reference>
<dbReference type="InterPro" id="IPR005835">
    <property type="entry name" value="NTP_transferase_dom"/>
</dbReference>
<evidence type="ECO:0000259" key="7">
    <source>
        <dbReference type="Pfam" id="PF02878"/>
    </source>
</evidence>
<evidence type="ECO:0000259" key="9">
    <source>
        <dbReference type="Pfam" id="PF02880"/>
    </source>
</evidence>
<dbReference type="InterPro" id="IPR016055">
    <property type="entry name" value="A-D-PHexomutase_a/b/a-I/II/III"/>
</dbReference>
<dbReference type="InterPro" id="IPR005844">
    <property type="entry name" value="A-D-PHexomutase_a/b/a-I"/>
</dbReference>
<evidence type="ECO:0000313" key="11">
    <source>
        <dbReference type="EMBL" id="RDI75156.1"/>
    </source>
</evidence>
<evidence type="ECO:0000256" key="4">
    <source>
        <dbReference type="ARBA" id="ARBA00022679"/>
    </source>
</evidence>
<dbReference type="SUPFAM" id="SSF53448">
    <property type="entry name" value="Nucleotide-diphospho-sugar transferases"/>
    <property type="match status" value="1"/>
</dbReference>
<dbReference type="OrthoDB" id="9801810at2"/>
<dbReference type="InterPro" id="IPR005845">
    <property type="entry name" value="A-D-PHexomutase_a/b/a-II"/>
</dbReference>
<dbReference type="Pfam" id="PF02880">
    <property type="entry name" value="PGM_PMM_III"/>
    <property type="match status" value="1"/>
</dbReference>
<keyword evidence="12" id="KW-1185">Reference proteome</keyword>
<keyword evidence="3" id="KW-0597">Phosphoprotein</keyword>
<keyword evidence="5" id="KW-0677">Repeat</keyword>
<dbReference type="Pfam" id="PF02878">
    <property type="entry name" value="PGM_PMM_I"/>
    <property type="match status" value="1"/>
</dbReference>
<dbReference type="PROSITE" id="PS00101">
    <property type="entry name" value="HEXAPEP_TRANSFERASES"/>
    <property type="match status" value="1"/>
</dbReference>
<gene>
    <name evidence="11" type="ORF">Gocc_0954</name>
</gene>
<dbReference type="Pfam" id="PF02879">
    <property type="entry name" value="PGM_PMM_II"/>
    <property type="match status" value="1"/>
</dbReference>
<dbReference type="SUPFAM" id="SSF55957">
    <property type="entry name" value="Phosphoglucomutase, C-terminal domain"/>
    <property type="match status" value="1"/>
</dbReference>
<comment type="similarity">
    <text evidence="1">Belongs to the transferase hexapeptide repeat family.</text>
</comment>
<dbReference type="Gene3D" id="3.30.310.50">
    <property type="entry name" value="Alpha-D-phosphohexomutase, C-terminal domain"/>
    <property type="match status" value="1"/>
</dbReference>
<comment type="caution">
    <text evidence="11">The sequence shown here is derived from an EMBL/GenBank/DDBJ whole genome shotgun (WGS) entry which is preliminary data.</text>
</comment>
<evidence type="ECO:0000256" key="5">
    <source>
        <dbReference type="ARBA" id="ARBA00022737"/>
    </source>
</evidence>
<name>A0A7M2YYI4_9ACTN</name>